<evidence type="ECO:0000313" key="3">
    <source>
        <dbReference type="Proteomes" id="UP000053586"/>
    </source>
</evidence>
<dbReference type="EMBL" id="BAET01000028">
    <property type="protein sequence ID" value="GAB56434.1"/>
    <property type="molecule type" value="Genomic_DNA"/>
</dbReference>
<evidence type="ECO:0000313" key="2">
    <source>
        <dbReference type="EMBL" id="GAB56434.1"/>
    </source>
</evidence>
<keyword evidence="3" id="KW-1185">Reference proteome</keyword>
<accession>H5TDQ7</accession>
<gene>
    <name evidence="2" type="ORF">GPUN_2319</name>
</gene>
<protein>
    <submittedName>
        <fullName evidence="2">Uncharacterized protein</fullName>
    </submittedName>
</protein>
<organism evidence="2 3">
    <name type="scientific">Glaciecola punicea ACAM 611</name>
    <dbReference type="NCBI Taxonomy" id="1121923"/>
    <lineage>
        <taxon>Bacteria</taxon>
        <taxon>Pseudomonadati</taxon>
        <taxon>Pseudomonadota</taxon>
        <taxon>Gammaproteobacteria</taxon>
        <taxon>Alteromonadales</taxon>
        <taxon>Alteromonadaceae</taxon>
        <taxon>Glaciecola</taxon>
    </lineage>
</organism>
<reference evidence="2 3" key="2">
    <citation type="journal article" date="2017" name="Antonie Van Leeuwenhoek">
        <title>Rhizobium rhizosphaerae sp. nov., a novel species isolated from rice rhizosphere.</title>
        <authorList>
            <person name="Zhao J.J."/>
            <person name="Zhang J."/>
            <person name="Zhang R.J."/>
            <person name="Zhang C.W."/>
            <person name="Yin H.Q."/>
            <person name="Zhang X.X."/>
        </authorList>
    </citation>
    <scope>NUCLEOTIDE SEQUENCE [LARGE SCALE GENOMIC DNA]</scope>
    <source>
        <strain evidence="2 3">ACAM 611</strain>
    </source>
</reference>
<feature type="transmembrane region" description="Helical" evidence="1">
    <location>
        <begin position="105"/>
        <end position="126"/>
    </location>
</feature>
<sequence length="143" mass="15832">MGENNAHFLNTMKLSVIASLVCLSVCLVLGSAYLLVNQIIALSDTDSRLAMNLILCLTAFAFSTTCLLGIFLNRKWGLYVFLSFIFLFTGIYIQARIDINGSLISVDLFVISGALIIFALVLPVIYQLKTNCIFTRNQDNSLH</sequence>
<proteinExistence type="predicted"/>
<keyword evidence="1" id="KW-0812">Transmembrane</keyword>
<name>H5TDQ7_9ALTE</name>
<feature type="transmembrane region" description="Helical" evidence="1">
    <location>
        <begin position="76"/>
        <end position="93"/>
    </location>
</feature>
<feature type="transmembrane region" description="Helical" evidence="1">
    <location>
        <begin position="16"/>
        <end position="37"/>
    </location>
</feature>
<dbReference type="Proteomes" id="UP000053586">
    <property type="component" value="Unassembled WGS sequence"/>
</dbReference>
<comment type="caution">
    <text evidence="2">The sequence shown here is derived from an EMBL/GenBank/DDBJ whole genome shotgun (WGS) entry which is preliminary data.</text>
</comment>
<evidence type="ECO:0000256" key="1">
    <source>
        <dbReference type="SAM" id="Phobius"/>
    </source>
</evidence>
<dbReference type="AlphaFoldDB" id="H5TDQ7"/>
<keyword evidence="1" id="KW-1133">Transmembrane helix</keyword>
<reference evidence="2 3" key="1">
    <citation type="journal article" date="2012" name="J. Bacteriol.">
        <title>Genome sequence of proteorhodopsin-containing sea ice bacterium Glaciecola punicea ACAM 611T.</title>
        <authorList>
            <person name="Qin Q.-L."/>
            <person name="Xie B.-B."/>
            <person name="Shu Y.-L."/>
            <person name="Rong J.-C."/>
            <person name="Zhao D.-L."/>
            <person name="Zhang X.-Y."/>
            <person name="Chen X.-L."/>
            <person name="Zhou B.-C."/>
            <person name="Zhanga Y.-Z."/>
        </authorList>
    </citation>
    <scope>NUCLEOTIDE SEQUENCE [LARGE SCALE GENOMIC DNA]</scope>
    <source>
        <strain evidence="2 3">ACAM 611</strain>
    </source>
</reference>
<keyword evidence="1" id="KW-0472">Membrane</keyword>
<feature type="transmembrane region" description="Helical" evidence="1">
    <location>
        <begin position="49"/>
        <end position="70"/>
    </location>
</feature>